<evidence type="ECO:0000313" key="7">
    <source>
        <dbReference type="RefSeq" id="XP_052107728.1"/>
    </source>
</evidence>
<name>A0A6P5MLW7_ARADU</name>
<evidence type="ECO:0000313" key="5">
    <source>
        <dbReference type="RefSeq" id="XP_020983808.1"/>
    </source>
</evidence>
<dbReference type="SMART" id="SM00358">
    <property type="entry name" value="DSRM"/>
    <property type="match status" value="1"/>
</dbReference>
<dbReference type="RefSeq" id="XP_052107727.1">
    <property type="nucleotide sequence ID" value="XM_052251767.1"/>
</dbReference>
<dbReference type="GO" id="GO:0003723">
    <property type="term" value="F:RNA binding"/>
    <property type="evidence" value="ECO:0007669"/>
    <property type="project" value="UniProtKB-UniRule"/>
</dbReference>
<dbReference type="InterPro" id="IPR014720">
    <property type="entry name" value="dsRBD_dom"/>
</dbReference>
<proteinExistence type="predicted"/>
<sequence length="130" mass="14542">MDSDKGILERTPLQKGDTCDSEKNASSQSPHEQDGTAVVLGMNKKPARSNLYEICAANHWKPPLFECYKKDGPCHQIMFTFKVTIEIEDASRNIIECYGAPQRKKKTAADDAAEGALWYLKNIGYGMKNK</sequence>
<dbReference type="AlphaFoldDB" id="A0A6P5MLW7"/>
<feature type="region of interest" description="Disordered" evidence="2">
    <location>
        <begin position="1"/>
        <end position="37"/>
    </location>
</feature>
<dbReference type="Gene3D" id="3.30.160.20">
    <property type="match status" value="1"/>
</dbReference>
<evidence type="ECO:0000313" key="4">
    <source>
        <dbReference type="Proteomes" id="UP000515211"/>
    </source>
</evidence>
<organism evidence="4 5">
    <name type="scientific">Arachis duranensis</name>
    <name type="common">Wild peanut</name>
    <dbReference type="NCBI Taxonomy" id="130453"/>
    <lineage>
        <taxon>Eukaryota</taxon>
        <taxon>Viridiplantae</taxon>
        <taxon>Streptophyta</taxon>
        <taxon>Embryophyta</taxon>
        <taxon>Tracheophyta</taxon>
        <taxon>Spermatophyta</taxon>
        <taxon>Magnoliopsida</taxon>
        <taxon>eudicotyledons</taxon>
        <taxon>Gunneridae</taxon>
        <taxon>Pentapetalae</taxon>
        <taxon>rosids</taxon>
        <taxon>fabids</taxon>
        <taxon>Fabales</taxon>
        <taxon>Fabaceae</taxon>
        <taxon>Papilionoideae</taxon>
        <taxon>50 kb inversion clade</taxon>
        <taxon>dalbergioids sensu lato</taxon>
        <taxon>Dalbergieae</taxon>
        <taxon>Pterocarpus clade</taxon>
        <taxon>Arachis</taxon>
    </lineage>
</organism>
<evidence type="ECO:0000256" key="2">
    <source>
        <dbReference type="SAM" id="MobiDB-lite"/>
    </source>
</evidence>
<accession>A0A6P5MLW7</accession>
<evidence type="ECO:0000313" key="6">
    <source>
        <dbReference type="RefSeq" id="XP_052107727.1"/>
    </source>
</evidence>
<dbReference type="SUPFAM" id="SSF54768">
    <property type="entry name" value="dsRNA-binding domain-like"/>
    <property type="match status" value="1"/>
</dbReference>
<protein>
    <submittedName>
        <fullName evidence="5 6">Ribonuclease 3-like protein 1 isoform X1</fullName>
    </submittedName>
</protein>
<reference evidence="4" key="1">
    <citation type="journal article" date="2016" name="Nat. Genet.">
        <title>The genome sequences of Arachis duranensis and Arachis ipaensis, the diploid ancestors of cultivated peanut.</title>
        <authorList>
            <person name="Bertioli D.J."/>
            <person name="Cannon S.B."/>
            <person name="Froenicke L."/>
            <person name="Huang G."/>
            <person name="Farmer A.D."/>
            <person name="Cannon E.K."/>
            <person name="Liu X."/>
            <person name="Gao D."/>
            <person name="Clevenger J."/>
            <person name="Dash S."/>
            <person name="Ren L."/>
            <person name="Moretzsohn M.C."/>
            <person name="Shirasawa K."/>
            <person name="Huang W."/>
            <person name="Vidigal B."/>
            <person name="Abernathy B."/>
            <person name="Chu Y."/>
            <person name="Niederhuth C.E."/>
            <person name="Umale P."/>
            <person name="Araujo A.C."/>
            <person name="Kozik A."/>
            <person name="Kim K.D."/>
            <person name="Burow M.D."/>
            <person name="Varshney R.K."/>
            <person name="Wang X."/>
            <person name="Zhang X."/>
            <person name="Barkley N."/>
            <person name="Guimaraes P.M."/>
            <person name="Isobe S."/>
            <person name="Guo B."/>
            <person name="Liao B."/>
            <person name="Stalker H.T."/>
            <person name="Schmitz R.J."/>
            <person name="Scheffler B.E."/>
            <person name="Leal-Bertioli S.C."/>
            <person name="Xun X."/>
            <person name="Jackson S.A."/>
            <person name="Michelmore R."/>
            <person name="Ozias-Akins P."/>
        </authorList>
    </citation>
    <scope>NUCLEOTIDE SEQUENCE [LARGE SCALE GENOMIC DNA]</scope>
    <source>
        <strain evidence="4">cv. V14167</strain>
    </source>
</reference>
<keyword evidence="4" id="KW-1185">Reference proteome</keyword>
<evidence type="ECO:0000256" key="1">
    <source>
        <dbReference type="PROSITE-ProRule" id="PRU00266"/>
    </source>
</evidence>
<gene>
    <name evidence="5 6 7" type="primary">LOC107459905</name>
</gene>
<dbReference type="PROSITE" id="PS50137">
    <property type="entry name" value="DS_RBD"/>
    <property type="match status" value="1"/>
</dbReference>
<evidence type="ECO:0000259" key="3">
    <source>
        <dbReference type="PROSITE" id="PS50137"/>
    </source>
</evidence>
<feature type="domain" description="DRBM" evidence="3">
    <location>
        <begin position="46"/>
        <end position="122"/>
    </location>
</feature>
<dbReference type="KEGG" id="adu:107459905"/>
<reference evidence="5 6" key="2">
    <citation type="submission" date="2025-04" db="UniProtKB">
        <authorList>
            <consortium name="RefSeq"/>
        </authorList>
    </citation>
    <scope>IDENTIFICATION</scope>
    <source>
        <tissue evidence="5 6">Whole plant</tissue>
    </source>
</reference>
<dbReference type="Proteomes" id="UP000515211">
    <property type="component" value="Chromosome 7"/>
</dbReference>
<keyword evidence="1" id="KW-0694">RNA-binding</keyword>
<dbReference type="Pfam" id="PF14709">
    <property type="entry name" value="DND1_DSRM"/>
    <property type="match status" value="1"/>
</dbReference>
<dbReference type="RefSeq" id="XP_020983808.1">
    <property type="nucleotide sequence ID" value="XM_021128149.2"/>
</dbReference>
<dbReference type="RefSeq" id="XP_052107728.1">
    <property type="nucleotide sequence ID" value="XM_052251768.1"/>
</dbReference>
<dbReference type="GeneID" id="107459905"/>